<keyword evidence="3" id="KW-1185">Reference proteome</keyword>
<comment type="caution">
    <text evidence="2">The sequence shown here is derived from an EMBL/GenBank/DDBJ whole genome shotgun (WGS) entry which is preliminary data.</text>
</comment>
<dbReference type="RefSeq" id="WP_157320782.1">
    <property type="nucleotide sequence ID" value="NZ_BMFX01000005.1"/>
</dbReference>
<evidence type="ECO:0000313" key="3">
    <source>
        <dbReference type="Proteomes" id="UP000460157"/>
    </source>
</evidence>
<protein>
    <submittedName>
        <fullName evidence="2">Uncharacterized protein</fullName>
    </submittedName>
</protein>
<sequence>MTTLISVATPRFWWRTTAKQARSWVPQDPDAEDGGQRHSDRDAQRWPLIAAVVARVGDALAEGAWTVDPDLEDRGLVEVDGYPGELTRTEQDIVSAWFRSSEAVRFDPWFEPLTNGRHRLWATMPHFGAALIPILGDALGYANPADTEVLGEGWPSLYAVNVEELDALEWFDAGDPLNASFKASLVTAASGELPSPVEPLPSDLRPVPESARPWWRFWA</sequence>
<evidence type="ECO:0000313" key="2">
    <source>
        <dbReference type="EMBL" id="MVT25090.1"/>
    </source>
</evidence>
<evidence type="ECO:0000256" key="1">
    <source>
        <dbReference type="SAM" id="MobiDB-lite"/>
    </source>
</evidence>
<name>A0A7K1UF40_9MICC</name>
<dbReference type="EMBL" id="WRPM01000011">
    <property type="protein sequence ID" value="MVT25090.1"/>
    <property type="molecule type" value="Genomic_DNA"/>
</dbReference>
<gene>
    <name evidence="2" type="ORF">GNZ21_01705</name>
</gene>
<dbReference type="Proteomes" id="UP000460157">
    <property type="component" value="Unassembled WGS sequence"/>
</dbReference>
<organism evidence="2 3">
    <name type="scientific">Nesterenkonia alkaliphila</name>
    <dbReference type="NCBI Taxonomy" id="1463631"/>
    <lineage>
        <taxon>Bacteria</taxon>
        <taxon>Bacillati</taxon>
        <taxon>Actinomycetota</taxon>
        <taxon>Actinomycetes</taxon>
        <taxon>Micrococcales</taxon>
        <taxon>Micrococcaceae</taxon>
        <taxon>Nesterenkonia</taxon>
    </lineage>
</organism>
<dbReference type="OrthoDB" id="4571915at2"/>
<accession>A0A7K1UF40</accession>
<feature type="region of interest" description="Disordered" evidence="1">
    <location>
        <begin position="23"/>
        <end position="42"/>
    </location>
</feature>
<dbReference type="AlphaFoldDB" id="A0A7K1UF40"/>
<reference evidence="2 3" key="1">
    <citation type="submission" date="2019-12" db="EMBL/GenBank/DDBJ databases">
        <title>Nesterenkonia muleiensis sp. nov., a novel actinobacterium isolated from sap of Populus euphratica.</title>
        <authorList>
            <person name="Wang R."/>
        </authorList>
    </citation>
    <scope>NUCLEOTIDE SEQUENCE [LARGE SCALE GENOMIC DNA]</scope>
    <source>
        <strain evidence="2 3">F10</strain>
    </source>
</reference>
<proteinExistence type="predicted"/>